<name>A0ACC0KQK9_CHOFU</name>
<protein>
    <submittedName>
        <fullName evidence="1">Uncharacterized protein</fullName>
    </submittedName>
</protein>
<sequence>MLEKKVENLKKTNLLTWDNPFNCKGSDVIVCISGNPGIPDFYIEFAAELHKSTGLPVCVTVKSNILEKQEHLFNLEGQITHKLDLISNKIDKNSKIHLIGHSIGAWLVIEALDKQKELLEKVASINLLFPTIQGMAVAENGKYLNKIVRRFHTITILLFTLVHILPEFLKQFLIAIYLKFNSLPPHYSERILKYLRPKIGEKVLYLAYDEMDRVVELNTEALENIKHLTNVIYSDRDGWAPLSYMDDLKQFQPEMNMKQVSIDHAFVLKYSEEIAEMLVEAALEAKGFIFI</sequence>
<gene>
    <name evidence="1" type="ORF">MSG28_011176</name>
</gene>
<organism evidence="1 2">
    <name type="scientific">Choristoneura fumiferana</name>
    <name type="common">Spruce budworm moth</name>
    <name type="synonym">Archips fumiferana</name>
    <dbReference type="NCBI Taxonomy" id="7141"/>
    <lineage>
        <taxon>Eukaryota</taxon>
        <taxon>Metazoa</taxon>
        <taxon>Ecdysozoa</taxon>
        <taxon>Arthropoda</taxon>
        <taxon>Hexapoda</taxon>
        <taxon>Insecta</taxon>
        <taxon>Pterygota</taxon>
        <taxon>Neoptera</taxon>
        <taxon>Endopterygota</taxon>
        <taxon>Lepidoptera</taxon>
        <taxon>Glossata</taxon>
        <taxon>Ditrysia</taxon>
        <taxon>Tortricoidea</taxon>
        <taxon>Tortricidae</taxon>
        <taxon>Tortricinae</taxon>
        <taxon>Choristoneura</taxon>
    </lineage>
</organism>
<dbReference type="Proteomes" id="UP001064048">
    <property type="component" value="Chromosome 18"/>
</dbReference>
<accession>A0ACC0KQK9</accession>
<evidence type="ECO:0000313" key="1">
    <source>
        <dbReference type="EMBL" id="KAI8438802.1"/>
    </source>
</evidence>
<proteinExistence type="predicted"/>
<evidence type="ECO:0000313" key="2">
    <source>
        <dbReference type="Proteomes" id="UP001064048"/>
    </source>
</evidence>
<keyword evidence="2" id="KW-1185">Reference proteome</keyword>
<comment type="caution">
    <text evidence="1">The sequence shown here is derived from an EMBL/GenBank/DDBJ whole genome shotgun (WGS) entry which is preliminary data.</text>
</comment>
<reference evidence="1 2" key="1">
    <citation type="journal article" date="2022" name="Genome Biol. Evol.">
        <title>The Spruce Budworm Genome: Reconstructing the Evolutionary History of Antifreeze Proteins.</title>
        <authorList>
            <person name="Beliveau C."/>
            <person name="Gagne P."/>
            <person name="Picq S."/>
            <person name="Vernygora O."/>
            <person name="Keeling C.I."/>
            <person name="Pinkney K."/>
            <person name="Doucet D."/>
            <person name="Wen F."/>
            <person name="Johnston J.S."/>
            <person name="Maaroufi H."/>
            <person name="Boyle B."/>
            <person name="Laroche J."/>
            <person name="Dewar K."/>
            <person name="Juretic N."/>
            <person name="Blackburn G."/>
            <person name="Nisole A."/>
            <person name="Brunet B."/>
            <person name="Brandao M."/>
            <person name="Lumley L."/>
            <person name="Duan J."/>
            <person name="Quan G."/>
            <person name="Lucarotti C.J."/>
            <person name="Roe A.D."/>
            <person name="Sperling F.A.H."/>
            <person name="Levesque R.C."/>
            <person name="Cusson M."/>
        </authorList>
    </citation>
    <scope>NUCLEOTIDE SEQUENCE [LARGE SCALE GENOMIC DNA]</scope>
    <source>
        <strain evidence="1">Glfc:IPQL:Cfum</strain>
    </source>
</reference>
<dbReference type="EMBL" id="CM046118">
    <property type="protein sequence ID" value="KAI8438802.1"/>
    <property type="molecule type" value="Genomic_DNA"/>
</dbReference>